<sequence length="197" mass="22039">RARGWGLQTPVDVLGPSESCFPVPYFRVLGPESLEVPGMDLRQCGPQEWCWLVSTVSWLVLVERLLDLSSVAARLRDSPVWFVWVSTYHRNSVDLPNRIYHRLLTPVDGILGTIHDQSEMHGLLRELIKHILGSIGDPIQLPQPEADGVVCWVHVLCIVQCGSHPAQHPNQPLCFHMDPLNVAAGGSGCFRRQTRNV</sequence>
<dbReference type="AlphaFoldDB" id="A0A843VLS2"/>
<feature type="non-terminal residue" evidence="1">
    <location>
        <position position="197"/>
    </location>
</feature>
<protein>
    <submittedName>
        <fullName evidence="1">Uncharacterized protein</fullName>
    </submittedName>
</protein>
<dbReference type="EMBL" id="NMUH01001974">
    <property type="protein sequence ID" value="MQL96905.1"/>
    <property type="molecule type" value="Genomic_DNA"/>
</dbReference>
<organism evidence="1 2">
    <name type="scientific">Colocasia esculenta</name>
    <name type="common">Wild taro</name>
    <name type="synonym">Arum esculentum</name>
    <dbReference type="NCBI Taxonomy" id="4460"/>
    <lineage>
        <taxon>Eukaryota</taxon>
        <taxon>Viridiplantae</taxon>
        <taxon>Streptophyta</taxon>
        <taxon>Embryophyta</taxon>
        <taxon>Tracheophyta</taxon>
        <taxon>Spermatophyta</taxon>
        <taxon>Magnoliopsida</taxon>
        <taxon>Liliopsida</taxon>
        <taxon>Araceae</taxon>
        <taxon>Aroideae</taxon>
        <taxon>Colocasieae</taxon>
        <taxon>Colocasia</taxon>
    </lineage>
</organism>
<keyword evidence="2" id="KW-1185">Reference proteome</keyword>
<reference evidence="1" key="1">
    <citation type="submission" date="2017-07" db="EMBL/GenBank/DDBJ databases">
        <title>Taro Niue Genome Assembly and Annotation.</title>
        <authorList>
            <person name="Atibalentja N."/>
            <person name="Keating K."/>
            <person name="Fields C.J."/>
        </authorList>
    </citation>
    <scope>NUCLEOTIDE SEQUENCE</scope>
    <source>
        <strain evidence="1">Niue_2</strain>
        <tissue evidence="1">Leaf</tissue>
    </source>
</reference>
<gene>
    <name evidence="1" type="ORF">Taro_029586</name>
</gene>
<dbReference type="Proteomes" id="UP000652761">
    <property type="component" value="Unassembled WGS sequence"/>
</dbReference>
<proteinExistence type="predicted"/>
<comment type="caution">
    <text evidence="1">The sequence shown here is derived from an EMBL/GenBank/DDBJ whole genome shotgun (WGS) entry which is preliminary data.</text>
</comment>
<name>A0A843VLS2_COLES</name>
<evidence type="ECO:0000313" key="1">
    <source>
        <dbReference type="EMBL" id="MQL96905.1"/>
    </source>
</evidence>
<accession>A0A843VLS2</accession>
<evidence type="ECO:0000313" key="2">
    <source>
        <dbReference type="Proteomes" id="UP000652761"/>
    </source>
</evidence>